<dbReference type="RefSeq" id="WP_027705255.1">
    <property type="nucleotide sequence ID" value="NZ_AP018933.1"/>
</dbReference>
<dbReference type="AlphaFoldDB" id="A0A348HD38"/>
<sequence length="61" mass="6673">MLNGVSLSSVMMVIGVLLIVLALWRLLRVFRPANRHRKAAAPAETTRQEPAIGSSDSERGE</sequence>
<feature type="region of interest" description="Disordered" evidence="1">
    <location>
        <begin position="36"/>
        <end position="61"/>
    </location>
</feature>
<proteinExistence type="predicted"/>
<reference evidence="3 4" key="1">
    <citation type="submission" date="2018-09" db="EMBL/GenBank/DDBJ databases">
        <title>Zymobacter palmae IAM14233 (=T109) whole genome analysis.</title>
        <authorList>
            <person name="Yanase H."/>
        </authorList>
    </citation>
    <scope>NUCLEOTIDE SEQUENCE [LARGE SCALE GENOMIC DNA]</scope>
    <source>
        <strain evidence="3 4">IAM14233</strain>
    </source>
</reference>
<keyword evidence="2" id="KW-0812">Transmembrane</keyword>
<accession>A0A348HD38</accession>
<name>A0A348HD38_9GAMM</name>
<evidence type="ECO:0000256" key="1">
    <source>
        <dbReference type="SAM" id="MobiDB-lite"/>
    </source>
</evidence>
<dbReference type="EMBL" id="AP018933">
    <property type="protein sequence ID" value="BBG29540.1"/>
    <property type="molecule type" value="Genomic_DNA"/>
</dbReference>
<keyword evidence="2" id="KW-0472">Membrane</keyword>
<organism evidence="3 4">
    <name type="scientific">Zymobacter palmae</name>
    <dbReference type="NCBI Taxonomy" id="33074"/>
    <lineage>
        <taxon>Bacteria</taxon>
        <taxon>Pseudomonadati</taxon>
        <taxon>Pseudomonadota</taxon>
        <taxon>Gammaproteobacteria</taxon>
        <taxon>Oceanospirillales</taxon>
        <taxon>Halomonadaceae</taxon>
        <taxon>Zymobacter group</taxon>
        <taxon>Zymobacter</taxon>
    </lineage>
</organism>
<evidence type="ECO:0000313" key="3">
    <source>
        <dbReference type="EMBL" id="BBG29540.1"/>
    </source>
</evidence>
<dbReference type="Proteomes" id="UP000267342">
    <property type="component" value="Chromosome"/>
</dbReference>
<dbReference type="KEGG" id="zpl:ZBT109_0764"/>
<evidence type="ECO:0000256" key="2">
    <source>
        <dbReference type="SAM" id="Phobius"/>
    </source>
</evidence>
<keyword evidence="2" id="KW-1133">Transmembrane helix</keyword>
<dbReference type="STRING" id="1123510.GCA_000620025_02176"/>
<gene>
    <name evidence="3" type="ORF">ZBT109_0764</name>
</gene>
<keyword evidence="4" id="KW-1185">Reference proteome</keyword>
<protein>
    <submittedName>
        <fullName evidence="3">Uncharacterized protein</fullName>
    </submittedName>
</protein>
<feature type="transmembrane region" description="Helical" evidence="2">
    <location>
        <begin position="6"/>
        <end position="27"/>
    </location>
</feature>
<evidence type="ECO:0000313" key="4">
    <source>
        <dbReference type="Proteomes" id="UP000267342"/>
    </source>
</evidence>